<dbReference type="PROSITE" id="PS51177">
    <property type="entry name" value="LUMAZINE_BIND"/>
    <property type="match status" value="2"/>
</dbReference>
<evidence type="ECO:0000256" key="1">
    <source>
        <dbReference type="ARBA" id="ARBA00000968"/>
    </source>
</evidence>
<evidence type="ECO:0000259" key="12">
    <source>
        <dbReference type="PROSITE" id="PS51177"/>
    </source>
</evidence>
<evidence type="ECO:0000256" key="2">
    <source>
        <dbReference type="ARBA" id="ARBA00002803"/>
    </source>
</evidence>
<evidence type="ECO:0000256" key="10">
    <source>
        <dbReference type="NCBIfam" id="TIGR00187"/>
    </source>
</evidence>
<dbReference type="FunFam" id="2.40.30.20:FF:000004">
    <property type="entry name" value="Riboflavin synthase, alpha subunit"/>
    <property type="match status" value="1"/>
</dbReference>
<comment type="catalytic activity">
    <reaction evidence="1">
        <text>2 6,7-dimethyl-8-(1-D-ribityl)lumazine + H(+) = 5-amino-6-(D-ribitylamino)uracil + riboflavin</text>
        <dbReference type="Rhea" id="RHEA:20772"/>
        <dbReference type="ChEBI" id="CHEBI:15378"/>
        <dbReference type="ChEBI" id="CHEBI:15934"/>
        <dbReference type="ChEBI" id="CHEBI:57986"/>
        <dbReference type="ChEBI" id="CHEBI:58201"/>
        <dbReference type="EC" id="2.5.1.9"/>
    </reaction>
</comment>
<keyword evidence="14" id="KW-1185">Reference proteome</keyword>
<proteinExistence type="predicted"/>
<evidence type="ECO:0000256" key="9">
    <source>
        <dbReference type="ARBA" id="ARBA00022737"/>
    </source>
</evidence>
<dbReference type="Proteomes" id="UP000317093">
    <property type="component" value="Chromosome"/>
</dbReference>
<name>A0A518BAD4_9BACT</name>
<accession>A0A518BAD4</accession>
<evidence type="ECO:0000256" key="3">
    <source>
        <dbReference type="ARBA" id="ARBA00004887"/>
    </source>
</evidence>
<dbReference type="InterPro" id="IPR001783">
    <property type="entry name" value="Lumazine-bd"/>
</dbReference>
<dbReference type="AlphaFoldDB" id="A0A518BAD4"/>
<dbReference type="KEGG" id="knv:Pan216_48250"/>
<dbReference type="GO" id="GO:0004746">
    <property type="term" value="F:riboflavin synthase activity"/>
    <property type="evidence" value="ECO:0007669"/>
    <property type="project" value="UniProtKB-UniRule"/>
</dbReference>
<reference evidence="13 14" key="1">
    <citation type="submission" date="2019-02" db="EMBL/GenBank/DDBJ databases">
        <title>Deep-cultivation of Planctomycetes and their phenomic and genomic characterization uncovers novel biology.</title>
        <authorList>
            <person name="Wiegand S."/>
            <person name="Jogler M."/>
            <person name="Boedeker C."/>
            <person name="Pinto D."/>
            <person name="Vollmers J."/>
            <person name="Rivas-Marin E."/>
            <person name="Kohn T."/>
            <person name="Peeters S.H."/>
            <person name="Heuer A."/>
            <person name="Rast P."/>
            <person name="Oberbeckmann S."/>
            <person name="Bunk B."/>
            <person name="Jeske O."/>
            <person name="Meyerdierks A."/>
            <person name="Storesund J.E."/>
            <person name="Kallscheuer N."/>
            <person name="Luecker S."/>
            <person name="Lage O.M."/>
            <person name="Pohl T."/>
            <person name="Merkel B.J."/>
            <person name="Hornburger P."/>
            <person name="Mueller R.-W."/>
            <person name="Bruemmer F."/>
            <person name="Labrenz M."/>
            <person name="Spormann A.M."/>
            <person name="Op den Camp H."/>
            <person name="Overmann J."/>
            <person name="Amann R."/>
            <person name="Jetten M.S.M."/>
            <person name="Mascher T."/>
            <person name="Medema M.H."/>
            <person name="Devos D.P."/>
            <person name="Kaster A.-K."/>
            <person name="Ovreas L."/>
            <person name="Rohde M."/>
            <person name="Galperin M.Y."/>
            <person name="Jogler C."/>
        </authorList>
    </citation>
    <scope>NUCLEOTIDE SEQUENCE [LARGE SCALE GENOMIC DNA]</scope>
    <source>
        <strain evidence="13 14">Pan216</strain>
    </source>
</reference>
<evidence type="ECO:0000256" key="5">
    <source>
        <dbReference type="ARBA" id="ARBA00012827"/>
    </source>
</evidence>
<dbReference type="EC" id="2.5.1.9" evidence="5 10"/>
<sequence length="212" mass="22338">MFTGLVESLATVVDVRDDANGRKLTVTTSDLAGELTLGESIAINGCCLTVVHFTEESATFEAGPETLAKTNLGELLAGSRVNLERALRVDGRLGGHLVQGHVDGVGTVERRETQGEWETIWFNVGALARQMVPKGSVTVDGVSLTLVEVTETSFSVALIPHTLAATTLGSHRPVGARVNIETDILGKYVLKLLGQFAGGLSLETLRSAGMAP</sequence>
<dbReference type="InterPro" id="IPR026017">
    <property type="entry name" value="Lumazine-bd_dom"/>
</dbReference>
<dbReference type="RefSeq" id="WP_145261790.1">
    <property type="nucleotide sequence ID" value="NZ_CP036279.1"/>
</dbReference>
<keyword evidence="7" id="KW-0686">Riboflavin biosynthesis</keyword>
<organism evidence="13 14">
    <name type="scientific">Kolteria novifilia</name>
    <dbReference type="NCBI Taxonomy" id="2527975"/>
    <lineage>
        <taxon>Bacteria</taxon>
        <taxon>Pseudomonadati</taxon>
        <taxon>Planctomycetota</taxon>
        <taxon>Planctomycetia</taxon>
        <taxon>Kolteriales</taxon>
        <taxon>Kolteriaceae</taxon>
        <taxon>Kolteria</taxon>
    </lineage>
</organism>
<comment type="function">
    <text evidence="2">Catalyzes the dismutation of two molecules of 6,7-dimethyl-8-ribityllumazine, resulting in the formation of riboflavin and 5-amino-6-(D-ribitylamino)uracil.</text>
</comment>
<evidence type="ECO:0000256" key="8">
    <source>
        <dbReference type="ARBA" id="ARBA00022679"/>
    </source>
</evidence>
<dbReference type="EMBL" id="CP036279">
    <property type="protein sequence ID" value="QDU63944.1"/>
    <property type="molecule type" value="Genomic_DNA"/>
</dbReference>
<feature type="repeat" description="Lumazine-binding" evidence="11">
    <location>
        <begin position="97"/>
        <end position="193"/>
    </location>
</feature>
<dbReference type="NCBIfam" id="TIGR00187">
    <property type="entry name" value="ribE"/>
    <property type="match status" value="1"/>
</dbReference>
<dbReference type="SUPFAM" id="SSF63380">
    <property type="entry name" value="Riboflavin synthase domain-like"/>
    <property type="match status" value="2"/>
</dbReference>
<dbReference type="OrthoDB" id="9788537at2"/>
<evidence type="ECO:0000313" key="13">
    <source>
        <dbReference type="EMBL" id="QDU63944.1"/>
    </source>
</evidence>
<dbReference type="Pfam" id="PF00677">
    <property type="entry name" value="Lum_binding"/>
    <property type="match status" value="2"/>
</dbReference>
<feature type="domain" description="Lumazine-binding" evidence="12">
    <location>
        <begin position="97"/>
        <end position="193"/>
    </location>
</feature>
<keyword evidence="8 13" id="KW-0808">Transferase</keyword>
<keyword evidence="9" id="KW-0677">Repeat</keyword>
<feature type="repeat" description="Lumazine-binding" evidence="11">
    <location>
        <begin position="1"/>
        <end position="96"/>
    </location>
</feature>
<dbReference type="FunFam" id="2.40.30.20:FF:000003">
    <property type="entry name" value="Riboflavin synthase, alpha subunit"/>
    <property type="match status" value="1"/>
</dbReference>
<comment type="pathway">
    <text evidence="3">Cofactor biosynthesis; riboflavin biosynthesis; riboflavin from 2-hydroxy-3-oxobutyl phosphate and 5-amino-6-(D-ribitylamino)uracil: step 2/2.</text>
</comment>
<evidence type="ECO:0000256" key="11">
    <source>
        <dbReference type="PROSITE-ProRule" id="PRU00524"/>
    </source>
</evidence>
<evidence type="ECO:0000256" key="7">
    <source>
        <dbReference type="ARBA" id="ARBA00022619"/>
    </source>
</evidence>
<dbReference type="Gene3D" id="2.40.30.20">
    <property type="match status" value="2"/>
</dbReference>
<dbReference type="InterPro" id="IPR017938">
    <property type="entry name" value="Riboflavin_synthase-like_b-brl"/>
</dbReference>
<feature type="domain" description="Lumazine-binding" evidence="12">
    <location>
        <begin position="1"/>
        <end position="96"/>
    </location>
</feature>
<dbReference type="CDD" id="cd00402">
    <property type="entry name" value="Riboflavin_synthase_like"/>
    <property type="match status" value="1"/>
</dbReference>
<protein>
    <recommendedName>
        <fullName evidence="6 10">Riboflavin synthase</fullName>
        <ecNumber evidence="5 10">2.5.1.9</ecNumber>
    </recommendedName>
</protein>
<dbReference type="GO" id="GO:0009231">
    <property type="term" value="P:riboflavin biosynthetic process"/>
    <property type="evidence" value="ECO:0007669"/>
    <property type="project" value="UniProtKB-KW"/>
</dbReference>
<gene>
    <name evidence="13" type="primary">ribE</name>
    <name evidence="13" type="ORF">Pan216_48250</name>
</gene>
<evidence type="ECO:0000313" key="14">
    <source>
        <dbReference type="Proteomes" id="UP000317093"/>
    </source>
</evidence>
<dbReference type="PANTHER" id="PTHR21098:SF12">
    <property type="entry name" value="RIBOFLAVIN SYNTHASE"/>
    <property type="match status" value="1"/>
</dbReference>
<evidence type="ECO:0000256" key="6">
    <source>
        <dbReference type="ARBA" id="ARBA00013950"/>
    </source>
</evidence>
<dbReference type="PIRSF" id="PIRSF000498">
    <property type="entry name" value="Riboflavin_syn_A"/>
    <property type="match status" value="1"/>
</dbReference>
<dbReference type="InterPro" id="IPR023366">
    <property type="entry name" value="ATP_synth_asu-like_sf"/>
</dbReference>
<dbReference type="PANTHER" id="PTHR21098">
    <property type="entry name" value="RIBOFLAVIN SYNTHASE ALPHA CHAIN"/>
    <property type="match status" value="1"/>
</dbReference>
<comment type="subunit">
    <text evidence="4">Homotrimer.</text>
</comment>
<evidence type="ECO:0000256" key="4">
    <source>
        <dbReference type="ARBA" id="ARBA00011233"/>
    </source>
</evidence>
<dbReference type="NCBIfam" id="NF006767">
    <property type="entry name" value="PRK09289.1"/>
    <property type="match status" value="1"/>
</dbReference>